<reference evidence="2" key="1">
    <citation type="journal article" date="2020" name="mSystems">
        <title>Genome- and Community-Level Interaction Insights into Carbon Utilization and Element Cycling Functions of Hydrothermarchaeota in Hydrothermal Sediment.</title>
        <authorList>
            <person name="Zhou Z."/>
            <person name="Liu Y."/>
            <person name="Xu W."/>
            <person name="Pan J."/>
            <person name="Luo Z.H."/>
            <person name="Li M."/>
        </authorList>
    </citation>
    <scope>NUCLEOTIDE SEQUENCE [LARGE SCALE GENOMIC DNA]</scope>
    <source>
        <strain evidence="2">SpSt-508</strain>
    </source>
</reference>
<comment type="caution">
    <text evidence="2">The sequence shown here is derived from an EMBL/GenBank/DDBJ whole genome shotgun (WGS) entry which is preliminary data.</text>
</comment>
<keyword evidence="1" id="KW-0472">Membrane</keyword>
<dbReference type="PANTHER" id="PTHR37947">
    <property type="entry name" value="BLL2462 PROTEIN"/>
    <property type="match status" value="1"/>
</dbReference>
<dbReference type="InterPro" id="IPR029062">
    <property type="entry name" value="Class_I_gatase-like"/>
</dbReference>
<dbReference type="Gene3D" id="2.60.40.10">
    <property type="entry name" value="Immunoglobulins"/>
    <property type="match status" value="1"/>
</dbReference>
<dbReference type="PANTHER" id="PTHR37947:SF1">
    <property type="entry name" value="BLL2462 PROTEIN"/>
    <property type="match status" value="1"/>
</dbReference>
<proteinExistence type="predicted"/>
<keyword evidence="1" id="KW-0812">Transmembrane</keyword>
<evidence type="ECO:0008006" key="3">
    <source>
        <dbReference type="Google" id="ProtNLM"/>
    </source>
</evidence>
<name>A0A7C4LL15_9PLAN</name>
<evidence type="ECO:0000256" key="1">
    <source>
        <dbReference type="SAM" id="Phobius"/>
    </source>
</evidence>
<gene>
    <name evidence="2" type="ORF">ENS64_03305</name>
</gene>
<dbReference type="AlphaFoldDB" id="A0A7C4LL15"/>
<evidence type="ECO:0000313" key="2">
    <source>
        <dbReference type="EMBL" id="HGT38279.1"/>
    </source>
</evidence>
<organism evidence="2">
    <name type="scientific">Schlesneria paludicola</name>
    <dbReference type="NCBI Taxonomy" id="360056"/>
    <lineage>
        <taxon>Bacteria</taxon>
        <taxon>Pseudomonadati</taxon>
        <taxon>Planctomycetota</taxon>
        <taxon>Planctomycetia</taxon>
        <taxon>Planctomycetales</taxon>
        <taxon>Planctomycetaceae</taxon>
        <taxon>Schlesneria</taxon>
    </lineage>
</organism>
<dbReference type="Gene3D" id="3.40.50.880">
    <property type="match status" value="1"/>
</dbReference>
<keyword evidence="1" id="KW-1133">Transmembrane helix</keyword>
<feature type="transmembrane region" description="Helical" evidence="1">
    <location>
        <begin position="66"/>
        <end position="84"/>
    </location>
</feature>
<dbReference type="EMBL" id="DSVQ01000006">
    <property type="protein sequence ID" value="HGT38279.1"/>
    <property type="molecule type" value="Genomic_DNA"/>
</dbReference>
<accession>A0A7C4LL15</accession>
<dbReference type="InterPro" id="IPR013783">
    <property type="entry name" value="Ig-like_fold"/>
</dbReference>
<protein>
    <recommendedName>
        <fullName evidence="3">Glutamine amidotransferase domain-containing protein</fullName>
    </recommendedName>
</protein>
<sequence length="800" mass="89547">MNTSALVGRWLGYGDVAQIERWRPAFGAAWARETPLLLIAALAAVVGLTVWFYTRWQAPTPRSVRWTLAGLRSVALCCLVLMLADPILELTFTRHPQPVLWLALDSSESLSLVDDAAAREPSESVAANAGPRRGLSRSEQVQAFLRRNDAAWLRKLAERFRVRVFAVTGKELTATLTDDATTDDWLDDWTCTGQVTALGDALDELARRQGGDNLAGVVLISDFDQNAGASPLVTARRLSAPIFTIGVGPITAVDLAVDLLTPPTMKKAETSTLVVTLRQRELEQASVVVRVFATARPGATSEAARIPVGEKTVTLSAATQTVEFSHTPDHSGLFTFFAEVDPLPGETVTQNNRAERDVRIIDDFLRLLFVEYEPTWEWRFIKEVFHRDKLVGLRGFRTFLRSADPVVREQNDLFLHSLTLPRKEFFEVDVIFLGDMPATALNPRFCDMVKEFVDQFGGGLVVIAGPRFGPGQLAQTSLADLLPVVVDPAAKIRDQSEFRLQLTPLAAQYDFMRLGHSVDNPLKGWTALGKLPWYQPVLRVDPRATVLAEHPTALCADGRTKQPLIAIRPYGRGEVVYVGFNEMWRLRRLHGEEYYRQFWGQLIHRLGLSHALGDQKRFVVRTDKSHYRRGETALVTVEAYNADFEPLLESDVPEQRLSGTLLRPEPDDQGQREFSIAVPQLRAGLFEARLPLPVQGEYRLRVTDPVTAADSEISFAVADVSIELRNPVRNVALQEALAAETGGRSYDLSTADKFLDDFHPPRPRETMVETIPLWSNWFTFALITLLLWGEWSLRKWKHLT</sequence>
<feature type="transmembrane region" description="Helical" evidence="1">
    <location>
        <begin position="36"/>
        <end position="54"/>
    </location>
</feature>
<dbReference type="SUPFAM" id="SSF52317">
    <property type="entry name" value="Class I glutamine amidotransferase-like"/>
    <property type="match status" value="1"/>
</dbReference>